<keyword evidence="1" id="KW-0732">Signal</keyword>
<proteinExistence type="predicted"/>
<accession>A0A6A4GF25</accession>
<feature type="chain" id="PRO_5025522404" evidence="1">
    <location>
        <begin position="22"/>
        <end position="73"/>
    </location>
</feature>
<evidence type="ECO:0000256" key="1">
    <source>
        <dbReference type="SAM" id="SignalP"/>
    </source>
</evidence>
<dbReference type="EMBL" id="ML770202">
    <property type="protein sequence ID" value="KAE9384179.1"/>
    <property type="molecule type" value="Genomic_DNA"/>
</dbReference>
<gene>
    <name evidence="2" type="ORF">BT96DRAFT_680464</name>
</gene>
<sequence>MTSHLAHTSFTLGSLLTHLTCKIHMQDTPPSRTIRITSCIQYGSCMFNYLHAIDTYISLFHHFYIPSLLEYQR</sequence>
<dbReference type="AlphaFoldDB" id="A0A6A4GF25"/>
<reference evidence="2" key="1">
    <citation type="journal article" date="2019" name="Environ. Microbiol.">
        <title>Fungal ecological strategies reflected in gene transcription - a case study of two litter decomposers.</title>
        <authorList>
            <person name="Barbi F."/>
            <person name="Kohler A."/>
            <person name="Barry K."/>
            <person name="Baskaran P."/>
            <person name="Daum C."/>
            <person name="Fauchery L."/>
            <person name="Ihrmark K."/>
            <person name="Kuo A."/>
            <person name="LaButti K."/>
            <person name="Lipzen A."/>
            <person name="Morin E."/>
            <person name="Grigoriev I.V."/>
            <person name="Henrissat B."/>
            <person name="Lindahl B."/>
            <person name="Martin F."/>
        </authorList>
    </citation>
    <scope>NUCLEOTIDE SEQUENCE</scope>
    <source>
        <strain evidence="2">JB14</strain>
    </source>
</reference>
<keyword evidence="3" id="KW-1185">Reference proteome</keyword>
<feature type="signal peptide" evidence="1">
    <location>
        <begin position="1"/>
        <end position="21"/>
    </location>
</feature>
<evidence type="ECO:0000313" key="2">
    <source>
        <dbReference type="EMBL" id="KAE9384179.1"/>
    </source>
</evidence>
<organism evidence="2 3">
    <name type="scientific">Gymnopus androsaceus JB14</name>
    <dbReference type="NCBI Taxonomy" id="1447944"/>
    <lineage>
        <taxon>Eukaryota</taxon>
        <taxon>Fungi</taxon>
        <taxon>Dikarya</taxon>
        <taxon>Basidiomycota</taxon>
        <taxon>Agaricomycotina</taxon>
        <taxon>Agaricomycetes</taxon>
        <taxon>Agaricomycetidae</taxon>
        <taxon>Agaricales</taxon>
        <taxon>Marasmiineae</taxon>
        <taxon>Omphalotaceae</taxon>
        <taxon>Gymnopus</taxon>
    </lineage>
</organism>
<name>A0A6A4GF25_9AGAR</name>
<protein>
    <submittedName>
        <fullName evidence="2">Uncharacterized protein</fullName>
    </submittedName>
</protein>
<dbReference type="Proteomes" id="UP000799118">
    <property type="component" value="Unassembled WGS sequence"/>
</dbReference>
<evidence type="ECO:0000313" key="3">
    <source>
        <dbReference type="Proteomes" id="UP000799118"/>
    </source>
</evidence>